<comment type="similarity">
    <text evidence="1">Belongs to the bacterial solute-binding protein 3 family.</text>
</comment>
<dbReference type="InterPro" id="IPR051455">
    <property type="entry name" value="Bact_solute-bind_prot3"/>
</dbReference>
<dbReference type="Pfam" id="PF00497">
    <property type="entry name" value="SBP_bac_3"/>
    <property type="match status" value="1"/>
</dbReference>
<evidence type="ECO:0000313" key="6">
    <source>
        <dbReference type="EMBL" id="MBK7675170.1"/>
    </source>
</evidence>
<comment type="caution">
    <text evidence="6">The sequence shown here is derived from an EMBL/GenBank/DDBJ whole genome shotgun (WGS) entry which is preliminary data.</text>
</comment>
<dbReference type="PANTHER" id="PTHR30085">
    <property type="entry name" value="AMINO ACID ABC TRANSPORTER PERMEASE"/>
    <property type="match status" value="1"/>
</dbReference>
<evidence type="ECO:0000256" key="2">
    <source>
        <dbReference type="ARBA" id="ARBA00022448"/>
    </source>
</evidence>
<organism evidence="6 7">
    <name type="scientific">Candidatus Accumulibacter proximus</name>
    <dbReference type="NCBI Taxonomy" id="2954385"/>
    <lineage>
        <taxon>Bacteria</taxon>
        <taxon>Pseudomonadati</taxon>
        <taxon>Pseudomonadota</taxon>
        <taxon>Betaproteobacteria</taxon>
        <taxon>Candidatus Accumulibacter</taxon>
    </lineage>
</organism>
<dbReference type="GO" id="GO:0005576">
    <property type="term" value="C:extracellular region"/>
    <property type="evidence" value="ECO:0007669"/>
    <property type="project" value="TreeGrafter"/>
</dbReference>
<evidence type="ECO:0000256" key="1">
    <source>
        <dbReference type="ARBA" id="ARBA00010333"/>
    </source>
</evidence>
<dbReference type="Gene3D" id="3.40.190.10">
    <property type="entry name" value="Periplasmic binding protein-like II"/>
    <property type="match status" value="2"/>
</dbReference>
<keyword evidence="2" id="KW-0813">Transport</keyword>
<dbReference type="SUPFAM" id="SSF53850">
    <property type="entry name" value="Periplasmic binding protein-like II"/>
    <property type="match status" value="1"/>
</dbReference>
<proteinExistence type="inferred from homology"/>
<dbReference type="InterPro" id="IPR001638">
    <property type="entry name" value="Solute-binding_3/MltF_N"/>
</dbReference>
<evidence type="ECO:0000256" key="3">
    <source>
        <dbReference type="ARBA" id="ARBA00022729"/>
    </source>
</evidence>
<evidence type="ECO:0000256" key="4">
    <source>
        <dbReference type="SAM" id="SignalP"/>
    </source>
</evidence>
<feature type="domain" description="Solute-binding protein family 3/N-terminal" evidence="5">
    <location>
        <begin position="41"/>
        <end position="275"/>
    </location>
</feature>
<accession>A0A935UH58</accession>
<dbReference type="AlphaFoldDB" id="A0A935UH58"/>
<dbReference type="EMBL" id="JADJMH010000009">
    <property type="protein sequence ID" value="MBK7675170.1"/>
    <property type="molecule type" value="Genomic_DNA"/>
</dbReference>
<protein>
    <submittedName>
        <fullName evidence="6">Amino acid ABC transporter substrate-binding protein</fullName>
    </submittedName>
</protein>
<evidence type="ECO:0000259" key="5">
    <source>
        <dbReference type="SMART" id="SM00062"/>
    </source>
</evidence>
<feature type="chain" id="PRO_5037159852" evidence="4">
    <location>
        <begin position="25"/>
        <end position="303"/>
    </location>
</feature>
<dbReference type="PANTHER" id="PTHR30085:SF2">
    <property type="entry name" value="GLUTAMATE_ASPARTATE IMPORT SOLUTE-BINDING PROTEIN"/>
    <property type="match status" value="1"/>
</dbReference>
<keyword evidence="3 4" id="KW-0732">Signal</keyword>
<gene>
    <name evidence="6" type="ORF">IPJ27_10690</name>
</gene>
<evidence type="ECO:0000313" key="7">
    <source>
        <dbReference type="Proteomes" id="UP000697998"/>
    </source>
</evidence>
<dbReference type="CDD" id="cd13688">
    <property type="entry name" value="PBP2_GltI_DEBP"/>
    <property type="match status" value="1"/>
</dbReference>
<dbReference type="GO" id="GO:0006865">
    <property type="term" value="P:amino acid transport"/>
    <property type="evidence" value="ECO:0007669"/>
    <property type="project" value="TreeGrafter"/>
</dbReference>
<dbReference type="GO" id="GO:0030288">
    <property type="term" value="C:outer membrane-bounded periplasmic space"/>
    <property type="evidence" value="ECO:0007669"/>
    <property type="project" value="TreeGrafter"/>
</dbReference>
<name>A0A935UH58_9PROT</name>
<dbReference type="SMART" id="SM00062">
    <property type="entry name" value="PBPb"/>
    <property type="match status" value="1"/>
</dbReference>
<reference evidence="6 7" key="1">
    <citation type="submission" date="2020-10" db="EMBL/GenBank/DDBJ databases">
        <title>Connecting structure to function with the recovery of over 1000 high-quality activated sludge metagenome-assembled genomes encoding full-length rRNA genes using long-read sequencing.</title>
        <authorList>
            <person name="Singleton C.M."/>
            <person name="Petriglieri F."/>
            <person name="Kristensen J.M."/>
            <person name="Kirkegaard R.H."/>
            <person name="Michaelsen T.Y."/>
            <person name="Andersen M.H."/>
            <person name="Karst S.M."/>
            <person name="Dueholm M.S."/>
            <person name="Nielsen P.H."/>
            <person name="Albertsen M."/>
        </authorList>
    </citation>
    <scope>NUCLEOTIDE SEQUENCE [LARGE SCALE GENOMIC DNA]</scope>
    <source>
        <strain evidence="6">EsbW_18-Q3-R4-48_BATAC.285</strain>
    </source>
</reference>
<sequence>MIRTLTLRNLLACTCLLAAGGQHAHAEASSPTLEKIRATGVVYLGYREASAPFAYLDADGKAIGFSLDLCQHVTDAIQARLNLPELAVVHVPTTQGSRQIMLEAETIDLNCGPATNTEQRQRSVAFGVTTYVASVKAVVRRDSAVRSIQDLKDKVVVTTAGTSADAYIKSAAAQQDLLINYRFGRNHAESLRLLLGGDADVLVLDDALLAYLLLNIPLAERERLVVLADTFGFEPYGLEFRRQDPEFKKLVDDTLIGLMNSGEFERLYSRWFLSPIPLNGDNLELPMSAALKQLMMTPNDKGL</sequence>
<feature type="signal peptide" evidence="4">
    <location>
        <begin position="1"/>
        <end position="24"/>
    </location>
</feature>
<dbReference type="Proteomes" id="UP000697998">
    <property type="component" value="Unassembled WGS sequence"/>
</dbReference>